<evidence type="ECO:0000256" key="8">
    <source>
        <dbReference type="ARBA" id="ARBA00023033"/>
    </source>
</evidence>
<dbReference type="Gene3D" id="1.10.630.10">
    <property type="entry name" value="Cytochrome P450"/>
    <property type="match status" value="1"/>
</dbReference>
<organism evidence="13 14">
    <name type="scientific">Sesamum angolense</name>
    <dbReference type="NCBI Taxonomy" id="2727404"/>
    <lineage>
        <taxon>Eukaryota</taxon>
        <taxon>Viridiplantae</taxon>
        <taxon>Streptophyta</taxon>
        <taxon>Embryophyta</taxon>
        <taxon>Tracheophyta</taxon>
        <taxon>Spermatophyta</taxon>
        <taxon>Magnoliopsida</taxon>
        <taxon>eudicotyledons</taxon>
        <taxon>Gunneridae</taxon>
        <taxon>Pentapetalae</taxon>
        <taxon>asterids</taxon>
        <taxon>lamiids</taxon>
        <taxon>Lamiales</taxon>
        <taxon>Pedaliaceae</taxon>
        <taxon>Sesamum</taxon>
    </lineage>
</organism>
<comment type="caution">
    <text evidence="13">The sequence shown here is derived from an EMBL/GenBank/DDBJ whole genome shotgun (WGS) entry which is preliminary data.</text>
</comment>
<keyword evidence="8 11" id="KW-0503">Monooxygenase</keyword>
<evidence type="ECO:0000256" key="2">
    <source>
        <dbReference type="ARBA" id="ARBA00004167"/>
    </source>
</evidence>
<dbReference type="PRINTS" id="PR00385">
    <property type="entry name" value="P450"/>
</dbReference>
<accession>A0AAE1XGU6</accession>
<protein>
    <submittedName>
        <fullName evidence="13">Cytochrome</fullName>
    </submittedName>
</protein>
<comment type="similarity">
    <text evidence="3 11">Belongs to the cytochrome P450 family.</text>
</comment>
<evidence type="ECO:0000256" key="10">
    <source>
        <dbReference type="PIRSR" id="PIRSR602401-1"/>
    </source>
</evidence>
<dbReference type="InterPro" id="IPR036396">
    <property type="entry name" value="Cyt_P450_sf"/>
</dbReference>
<feature type="transmembrane region" description="Helical" evidence="12">
    <location>
        <begin position="6"/>
        <end position="23"/>
    </location>
</feature>
<dbReference type="AlphaFoldDB" id="A0AAE1XGU6"/>
<dbReference type="SUPFAM" id="SSF48264">
    <property type="entry name" value="Cytochrome P450"/>
    <property type="match status" value="1"/>
</dbReference>
<dbReference type="InterPro" id="IPR017972">
    <property type="entry name" value="Cyt_P450_CS"/>
</dbReference>
<dbReference type="EMBL" id="JACGWL010000001">
    <property type="protein sequence ID" value="KAK4411625.1"/>
    <property type="molecule type" value="Genomic_DNA"/>
</dbReference>
<evidence type="ECO:0000256" key="3">
    <source>
        <dbReference type="ARBA" id="ARBA00010617"/>
    </source>
</evidence>
<reference evidence="13" key="1">
    <citation type="submission" date="2020-06" db="EMBL/GenBank/DDBJ databases">
        <authorList>
            <person name="Li T."/>
            <person name="Hu X."/>
            <person name="Zhang T."/>
            <person name="Song X."/>
            <person name="Zhang H."/>
            <person name="Dai N."/>
            <person name="Sheng W."/>
            <person name="Hou X."/>
            <person name="Wei L."/>
        </authorList>
    </citation>
    <scope>NUCLEOTIDE SEQUENCE</scope>
    <source>
        <strain evidence="13">K16</strain>
        <tissue evidence="13">Leaf</tissue>
    </source>
</reference>
<keyword evidence="6 11" id="KW-0560">Oxidoreductase</keyword>
<keyword evidence="14" id="KW-1185">Reference proteome</keyword>
<evidence type="ECO:0000256" key="12">
    <source>
        <dbReference type="SAM" id="Phobius"/>
    </source>
</evidence>
<dbReference type="InterPro" id="IPR002401">
    <property type="entry name" value="Cyt_P450_E_grp-I"/>
</dbReference>
<keyword evidence="12" id="KW-0812">Transmembrane</keyword>
<evidence type="ECO:0000256" key="7">
    <source>
        <dbReference type="ARBA" id="ARBA00023004"/>
    </source>
</evidence>
<keyword evidence="9 12" id="KW-0472">Membrane</keyword>
<dbReference type="GO" id="GO:0020037">
    <property type="term" value="F:heme binding"/>
    <property type="evidence" value="ECO:0007669"/>
    <property type="project" value="InterPro"/>
</dbReference>
<comment type="subcellular location">
    <subcellularLocation>
        <location evidence="2">Membrane</location>
        <topology evidence="2">Single-pass membrane protein</topology>
    </subcellularLocation>
</comment>
<evidence type="ECO:0000256" key="11">
    <source>
        <dbReference type="RuleBase" id="RU000461"/>
    </source>
</evidence>
<dbReference type="PANTHER" id="PTHR47943:SF2">
    <property type="entry name" value="CYTOCHROME P450"/>
    <property type="match status" value="1"/>
</dbReference>
<evidence type="ECO:0000256" key="9">
    <source>
        <dbReference type="ARBA" id="ARBA00023136"/>
    </source>
</evidence>
<evidence type="ECO:0000256" key="1">
    <source>
        <dbReference type="ARBA" id="ARBA00001971"/>
    </source>
</evidence>
<dbReference type="CDD" id="cd11072">
    <property type="entry name" value="CYP71-like"/>
    <property type="match status" value="1"/>
</dbReference>
<dbReference type="FunFam" id="1.10.630.10:FF:000126">
    <property type="entry name" value="Predicted protein"/>
    <property type="match status" value="1"/>
</dbReference>
<evidence type="ECO:0000256" key="4">
    <source>
        <dbReference type="ARBA" id="ARBA00022617"/>
    </source>
</evidence>
<evidence type="ECO:0000313" key="13">
    <source>
        <dbReference type="EMBL" id="KAK4411625.1"/>
    </source>
</evidence>
<dbReference type="Proteomes" id="UP001289374">
    <property type="component" value="Unassembled WGS sequence"/>
</dbReference>
<dbReference type="GO" id="GO:0005506">
    <property type="term" value="F:iron ion binding"/>
    <property type="evidence" value="ECO:0007669"/>
    <property type="project" value="InterPro"/>
</dbReference>
<keyword evidence="4 10" id="KW-0349">Heme</keyword>
<keyword evidence="5 10" id="KW-0479">Metal-binding</keyword>
<name>A0AAE1XGU6_9LAMI</name>
<evidence type="ECO:0000313" key="14">
    <source>
        <dbReference type="Proteomes" id="UP001289374"/>
    </source>
</evidence>
<dbReference type="PROSITE" id="PS00086">
    <property type="entry name" value="CYTOCHROME_P450"/>
    <property type="match status" value="1"/>
</dbReference>
<feature type="binding site" description="axial binding residue" evidence="10">
    <location>
        <position position="395"/>
    </location>
    <ligand>
        <name>heme</name>
        <dbReference type="ChEBI" id="CHEBI:30413"/>
    </ligand>
    <ligandPart>
        <name>Fe</name>
        <dbReference type="ChEBI" id="CHEBI:18248"/>
    </ligandPart>
</feature>
<dbReference type="Pfam" id="PF00067">
    <property type="entry name" value="p450"/>
    <property type="match status" value="1"/>
</dbReference>
<gene>
    <name evidence="13" type="ORF">Sango_0235500</name>
</gene>
<dbReference type="GO" id="GO:0004497">
    <property type="term" value="F:monooxygenase activity"/>
    <property type="evidence" value="ECO:0007669"/>
    <property type="project" value="UniProtKB-KW"/>
</dbReference>
<reference evidence="13" key="2">
    <citation type="journal article" date="2024" name="Plant">
        <title>Genomic evolution and insights into agronomic trait innovations of Sesamum species.</title>
        <authorList>
            <person name="Miao H."/>
            <person name="Wang L."/>
            <person name="Qu L."/>
            <person name="Liu H."/>
            <person name="Sun Y."/>
            <person name="Le M."/>
            <person name="Wang Q."/>
            <person name="Wei S."/>
            <person name="Zheng Y."/>
            <person name="Lin W."/>
            <person name="Duan Y."/>
            <person name="Cao H."/>
            <person name="Xiong S."/>
            <person name="Wang X."/>
            <person name="Wei L."/>
            <person name="Li C."/>
            <person name="Ma Q."/>
            <person name="Ju M."/>
            <person name="Zhao R."/>
            <person name="Li G."/>
            <person name="Mu C."/>
            <person name="Tian Q."/>
            <person name="Mei H."/>
            <person name="Zhang T."/>
            <person name="Gao T."/>
            <person name="Zhang H."/>
        </authorList>
    </citation>
    <scope>NUCLEOTIDE SEQUENCE</scope>
    <source>
        <strain evidence="13">K16</strain>
    </source>
</reference>
<sequence>MAVSWIWLTLIAILASFWLHRLTKKKKKRLPPGPRGVPILGHLHMLGKNPHQDLQRIAKEYGPIMYMQFGLIPNIIVSSPEAAQLFLKTYDLVFASRPPHQAAKYLSWDQRSLTFGPYGPYWRNMRKLCTLELLSNLRINSFQPTRREELGIFIESLKQAAHEGVAVDLSAKVSSLAAELSCRMVFSKKLTRKFKALGKVFDEFLEKVIDEHVRAGDHGHTKDIVDTLISIMQSEKTEFEFDRRHVKAIMLDLLAASMDTAASTIEWTLSELIKNPRIMKKVQKELEEVVGLERMVEESDLDKLAYLDMVVKETFRLHSVAPLLLPHYAMEDCKINGYDIPKGSRIIINTHAIGHDPNVWTDPEKFIPERFVGSDIDVRGLHFQLLPFGSGRRGCPGIQLGLIHVRLIVSQLVHCFDWKLPNDMLPEELDMTEEFGLILARVNHLMAIPTFRLQN</sequence>
<dbReference type="PANTHER" id="PTHR47943">
    <property type="entry name" value="CYTOCHROME P450 93A3-LIKE"/>
    <property type="match status" value="1"/>
</dbReference>
<dbReference type="PRINTS" id="PR00463">
    <property type="entry name" value="EP450I"/>
</dbReference>
<evidence type="ECO:0000256" key="6">
    <source>
        <dbReference type="ARBA" id="ARBA00023002"/>
    </source>
</evidence>
<keyword evidence="12" id="KW-1133">Transmembrane helix</keyword>
<comment type="cofactor">
    <cofactor evidence="1 10">
        <name>heme</name>
        <dbReference type="ChEBI" id="CHEBI:30413"/>
    </cofactor>
</comment>
<dbReference type="InterPro" id="IPR001128">
    <property type="entry name" value="Cyt_P450"/>
</dbReference>
<keyword evidence="7 10" id="KW-0408">Iron</keyword>
<evidence type="ECO:0000256" key="5">
    <source>
        <dbReference type="ARBA" id="ARBA00022723"/>
    </source>
</evidence>
<dbReference type="GO" id="GO:0016020">
    <property type="term" value="C:membrane"/>
    <property type="evidence" value="ECO:0007669"/>
    <property type="project" value="UniProtKB-SubCell"/>
</dbReference>
<proteinExistence type="inferred from homology"/>
<dbReference type="GO" id="GO:0016705">
    <property type="term" value="F:oxidoreductase activity, acting on paired donors, with incorporation or reduction of molecular oxygen"/>
    <property type="evidence" value="ECO:0007669"/>
    <property type="project" value="InterPro"/>
</dbReference>